<proteinExistence type="predicted"/>
<dbReference type="EnsemblMetazoa" id="PPA35001.1">
    <property type="protein sequence ID" value="PPA35001.1"/>
    <property type="gene ID" value="WBGene00273370"/>
</dbReference>
<reference evidence="1" key="2">
    <citation type="submission" date="2022-06" db="UniProtKB">
        <authorList>
            <consortium name="EnsemblMetazoa"/>
        </authorList>
    </citation>
    <scope>IDENTIFICATION</scope>
    <source>
        <strain evidence="1">PS312</strain>
    </source>
</reference>
<protein>
    <submittedName>
        <fullName evidence="1">Uncharacterized protein</fullName>
    </submittedName>
</protein>
<dbReference type="AlphaFoldDB" id="A0A2A6C5D4"/>
<evidence type="ECO:0000313" key="2">
    <source>
        <dbReference type="Proteomes" id="UP000005239"/>
    </source>
</evidence>
<keyword evidence="2" id="KW-1185">Reference proteome</keyword>
<name>A0A2A6C5D4_PRIPA</name>
<accession>A0A2A6C5D4</accession>
<accession>A0A8R1YW23</accession>
<sequence>MRHDQHYLESLEEDESEFLGLIESYEAEQEELLREQGRTSDKLQTELEQLKVSCGVYNRHYYANLIGEDARRLTRPENANRLWNLVEDANVGIYG</sequence>
<dbReference type="Proteomes" id="UP000005239">
    <property type="component" value="Unassembled WGS sequence"/>
</dbReference>
<reference evidence="2" key="1">
    <citation type="journal article" date="2008" name="Nat. Genet.">
        <title>The Pristionchus pacificus genome provides a unique perspective on nematode lifestyle and parasitism.</title>
        <authorList>
            <person name="Dieterich C."/>
            <person name="Clifton S.W."/>
            <person name="Schuster L.N."/>
            <person name="Chinwalla A."/>
            <person name="Delehaunty K."/>
            <person name="Dinkelacker I."/>
            <person name="Fulton L."/>
            <person name="Fulton R."/>
            <person name="Godfrey J."/>
            <person name="Minx P."/>
            <person name="Mitreva M."/>
            <person name="Roeseler W."/>
            <person name="Tian H."/>
            <person name="Witte H."/>
            <person name="Yang S.P."/>
            <person name="Wilson R.K."/>
            <person name="Sommer R.J."/>
        </authorList>
    </citation>
    <scope>NUCLEOTIDE SEQUENCE [LARGE SCALE GENOMIC DNA]</scope>
    <source>
        <strain evidence="2">PS312</strain>
    </source>
</reference>
<organism evidence="1 2">
    <name type="scientific">Pristionchus pacificus</name>
    <name type="common">Parasitic nematode worm</name>
    <dbReference type="NCBI Taxonomy" id="54126"/>
    <lineage>
        <taxon>Eukaryota</taxon>
        <taxon>Metazoa</taxon>
        <taxon>Ecdysozoa</taxon>
        <taxon>Nematoda</taxon>
        <taxon>Chromadorea</taxon>
        <taxon>Rhabditida</taxon>
        <taxon>Rhabditina</taxon>
        <taxon>Diplogasteromorpha</taxon>
        <taxon>Diplogasteroidea</taxon>
        <taxon>Neodiplogasteridae</taxon>
        <taxon>Pristionchus</taxon>
    </lineage>
</organism>
<evidence type="ECO:0000313" key="1">
    <source>
        <dbReference type="EnsemblMetazoa" id="PPA35001.1"/>
    </source>
</evidence>
<gene>
    <name evidence="1" type="primary">WBGene00273370</name>
</gene>